<accession>A0ABR9KDJ7</accession>
<dbReference type="EMBL" id="JADBEF010000001">
    <property type="protein sequence ID" value="MBE1560091.1"/>
    <property type="molecule type" value="Genomic_DNA"/>
</dbReference>
<protein>
    <submittedName>
        <fullName evidence="1">Uncharacterized protein</fullName>
    </submittedName>
</protein>
<evidence type="ECO:0000313" key="1">
    <source>
        <dbReference type="EMBL" id="MBE1560091.1"/>
    </source>
</evidence>
<dbReference type="Proteomes" id="UP000661607">
    <property type="component" value="Unassembled WGS sequence"/>
</dbReference>
<reference evidence="1 2" key="1">
    <citation type="submission" date="2020-10" db="EMBL/GenBank/DDBJ databases">
        <title>Sequencing the genomes of 1000 actinobacteria strains.</title>
        <authorList>
            <person name="Klenk H.-P."/>
        </authorList>
    </citation>
    <scope>NUCLEOTIDE SEQUENCE [LARGE SCALE GENOMIC DNA]</scope>
    <source>
        <strain evidence="1 2">DSM 43748</strain>
    </source>
</reference>
<comment type="caution">
    <text evidence="1">The sequence shown here is derived from an EMBL/GenBank/DDBJ whole genome shotgun (WGS) entry which is preliminary data.</text>
</comment>
<evidence type="ECO:0000313" key="2">
    <source>
        <dbReference type="Proteomes" id="UP000661607"/>
    </source>
</evidence>
<organism evidence="1 2">
    <name type="scientific">Nonomuraea africana</name>
    <dbReference type="NCBI Taxonomy" id="46171"/>
    <lineage>
        <taxon>Bacteria</taxon>
        <taxon>Bacillati</taxon>
        <taxon>Actinomycetota</taxon>
        <taxon>Actinomycetes</taxon>
        <taxon>Streptosporangiales</taxon>
        <taxon>Streptosporangiaceae</taxon>
        <taxon>Nonomuraea</taxon>
    </lineage>
</organism>
<keyword evidence="2" id="KW-1185">Reference proteome</keyword>
<name>A0ABR9KDJ7_9ACTN</name>
<sequence>MKLINLFRPTFRTFVLANFKANGVAAQPIIYRRV</sequence>
<proteinExistence type="predicted"/>
<gene>
    <name evidence="1" type="ORF">H4W81_002870</name>
</gene>